<dbReference type="Pfam" id="PF14175">
    <property type="entry name" value="YaaC"/>
    <property type="match status" value="1"/>
</dbReference>
<evidence type="ECO:0008006" key="3">
    <source>
        <dbReference type="Google" id="ProtNLM"/>
    </source>
</evidence>
<sequence length="343" mass="39608">MARKEIEQKYGFPLFSQPNSVVNLGKNEKLVISDIWSFWDYVIKKGSKDKKGEAFLRSLLEQAKHFYISAESSPVKSQPLLFYYSFLNLSKIMINLRGTFGESKMYMHGMSEKHNHKFVNSEVTKQKQKQQIVQVAHELVSLFDPHISSADIHLNAKSLLNHCVGVHRAYSEIYNQSEIFVRVKSAKLLKDGRELIYRAELACSSSDIAALSSCGYNIVQEGQGVFLEETYSMSTYTPKRGDYYALSQQIRAKGIWYFIGNSGYTMYLSKCPDHRYSQESIIYMIMFYLGSITRYHPYMFDQIFSDKEQWLMSEFLSTQPKQFLYLATANTLGQIVLKAYASF</sequence>
<dbReference type="InterPro" id="IPR026988">
    <property type="entry name" value="YaaC-like"/>
</dbReference>
<evidence type="ECO:0000313" key="1">
    <source>
        <dbReference type="EMBL" id="MBF4436119.1"/>
    </source>
</evidence>
<gene>
    <name evidence="1" type="ORF">ERJ77_16615</name>
</gene>
<dbReference type="Proteomes" id="UP000786185">
    <property type="component" value="Unassembled WGS sequence"/>
</dbReference>
<organism evidence="1 2">
    <name type="scientific">Vibrio anguillarum</name>
    <name type="common">Listonella anguillarum</name>
    <dbReference type="NCBI Taxonomy" id="55601"/>
    <lineage>
        <taxon>Bacteria</taxon>
        <taxon>Pseudomonadati</taxon>
        <taxon>Pseudomonadota</taxon>
        <taxon>Gammaproteobacteria</taxon>
        <taxon>Vibrionales</taxon>
        <taxon>Vibrionaceae</taxon>
        <taxon>Vibrio</taxon>
    </lineage>
</organism>
<protein>
    <recommendedName>
        <fullName evidence="3">YaaC-like Protein</fullName>
    </recommendedName>
</protein>
<name>A0AAW4BFF3_VIBAN</name>
<dbReference type="AlphaFoldDB" id="A0AAW4BFF3"/>
<evidence type="ECO:0000313" key="2">
    <source>
        <dbReference type="Proteomes" id="UP000786185"/>
    </source>
</evidence>
<accession>A0AAW4BFF3</accession>
<proteinExistence type="predicted"/>
<dbReference type="EMBL" id="SCLC01000037">
    <property type="protein sequence ID" value="MBF4436119.1"/>
    <property type="molecule type" value="Genomic_DNA"/>
</dbReference>
<reference evidence="1" key="1">
    <citation type="journal article" date="2021" name="PeerJ">
        <title>Analysis of 44 Vibrio anguillarum genomes reveals high genetic diversity.</title>
        <authorList>
            <person name="Hansen M.J."/>
            <person name="Dalsgaard I."/>
        </authorList>
    </citation>
    <scope>NUCLEOTIDE SEQUENCE</scope>
    <source>
        <strain evidence="1">850617-1/1</strain>
    </source>
</reference>
<comment type="caution">
    <text evidence="1">The sequence shown here is derived from an EMBL/GenBank/DDBJ whole genome shotgun (WGS) entry which is preliminary data.</text>
</comment>